<proteinExistence type="predicted"/>
<dbReference type="EMBL" id="CAAALY010089764">
    <property type="protein sequence ID" value="VEL27770.1"/>
    <property type="molecule type" value="Genomic_DNA"/>
</dbReference>
<sequence length="131" mass="15015">MVDSNWRIRHASVHLLGDLLYKISGQTGKGTTKTIDEDDTFGTEAVHQRILEKLSVERRDRVLAQLHIARSDPTQIVRQAAVHVWKVVVSNTPRTLREILPVLIRLLLSMLGSFHREQQQVRSHNFAHVII</sequence>
<accession>A0A448X4D2</accession>
<dbReference type="GO" id="GO:0019887">
    <property type="term" value="F:protein kinase regulator activity"/>
    <property type="evidence" value="ECO:0007669"/>
    <property type="project" value="TreeGrafter"/>
</dbReference>
<dbReference type="InterPro" id="IPR016024">
    <property type="entry name" value="ARM-type_fold"/>
</dbReference>
<dbReference type="GO" id="GO:0034198">
    <property type="term" value="P:cellular response to amino acid starvation"/>
    <property type="evidence" value="ECO:0007669"/>
    <property type="project" value="TreeGrafter"/>
</dbReference>
<dbReference type="Proteomes" id="UP000784294">
    <property type="component" value="Unassembled WGS sequence"/>
</dbReference>
<gene>
    <name evidence="2" type="ORF">PXEA_LOCUS21210</name>
</gene>
<dbReference type="InterPro" id="IPR011989">
    <property type="entry name" value="ARM-like"/>
</dbReference>
<dbReference type="AlphaFoldDB" id="A0A448X4D2"/>
<keyword evidence="1" id="KW-0677">Repeat</keyword>
<dbReference type="SUPFAM" id="SSF48371">
    <property type="entry name" value="ARM repeat"/>
    <property type="match status" value="1"/>
</dbReference>
<dbReference type="GO" id="GO:0006417">
    <property type="term" value="P:regulation of translation"/>
    <property type="evidence" value="ECO:0007669"/>
    <property type="project" value="TreeGrafter"/>
</dbReference>
<comment type="caution">
    <text evidence="2">The sequence shown here is derived from an EMBL/GenBank/DDBJ whole genome shotgun (WGS) entry which is preliminary data.</text>
</comment>
<organism evidence="2 3">
    <name type="scientific">Protopolystoma xenopodis</name>
    <dbReference type="NCBI Taxonomy" id="117903"/>
    <lineage>
        <taxon>Eukaryota</taxon>
        <taxon>Metazoa</taxon>
        <taxon>Spiralia</taxon>
        <taxon>Lophotrochozoa</taxon>
        <taxon>Platyhelminthes</taxon>
        <taxon>Monogenea</taxon>
        <taxon>Polyopisthocotylea</taxon>
        <taxon>Polystomatidea</taxon>
        <taxon>Polystomatidae</taxon>
        <taxon>Protopolystoma</taxon>
    </lineage>
</organism>
<dbReference type="PANTHER" id="PTHR23346">
    <property type="entry name" value="TRANSLATIONAL ACTIVATOR GCN1-RELATED"/>
    <property type="match status" value="1"/>
</dbReference>
<dbReference type="PANTHER" id="PTHR23346:SF7">
    <property type="entry name" value="STALLED RIBOSOME SENSOR GCN1"/>
    <property type="match status" value="1"/>
</dbReference>
<dbReference type="Gene3D" id="1.25.10.10">
    <property type="entry name" value="Leucine-rich Repeat Variant"/>
    <property type="match status" value="1"/>
</dbReference>
<evidence type="ECO:0000313" key="3">
    <source>
        <dbReference type="Proteomes" id="UP000784294"/>
    </source>
</evidence>
<dbReference type="OrthoDB" id="5148094at2759"/>
<dbReference type="GO" id="GO:0005829">
    <property type="term" value="C:cytosol"/>
    <property type="evidence" value="ECO:0007669"/>
    <property type="project" value="TreeGrafter"/>
</dbReference>
<evidence type="ECO:0000313" key="2">
    <source>
        <dbReference type="EMBL" id="VEL27770.1"/>
    </source>
</evidence>
<keyword evidence="3" id="KW-1185">Reference proteome</keyword>
<evidence type="ECO:0000256" key="1">
    <source>
        <dbReference type="ARBA" id="ARBA00022737"/>
    </source>
</evidence>
<protein>
    <recommendedName>
        <fullName evidence="4">Condensin complex subunit 1 C-terminal domain-containing protein</fullName>
    </recommendedName>
</protein>
<name>A0A448X4D2_9PLAT</name>
<evidence type="ECO:0008006" key="4">
    <source>
        <dbReference type="Google" id="ProtNLM"/>
    </source>
</evidence>
<reference evidence="2" key="1">
    <citation type="submission" date="2018-11" db="EMBL/GenBank/DDBJ databases">
        <authorList>
            <consortium name="Pathogen Informatics"/>
        </authorList>
    </citation>
    <scope>NUCLEOTIDE SEQUENCE</scope>
</reference>